<dbReference type="Pfam" id="PF13552">
    <property type="entry name" value="DUF4127"/>
    <property type="match status" value="1"/>
</dbReference>
<dbReference type="AlphaFoldDB" id="A0AAN1XXH2"/>
<dbReference type="InterPro" id="IPR025394">
    <property type="entry name" value="DUF4127"/>
</dbReference>
<dbReference type="RefSeq" id="WP_317997056.1">
    <property type="nucleotide sequence ID" value="NZ_AP025523.1"/>
</dbReference>
<reference evidence="1 2" key="1">
    <citation type="journal article" date="2022" name="ISME Commun">
        <title>Vulcanimicrobium alpinus gen. nov. sp. nov., the first cultivated representative of the candidate phylum 'Eremiobacterota', is a metabolically versatile aerobic anoxygenic phototroph.</title>
        <authorList>
            <person name="Yabe S."/>
            <person name="Muto K."/>
            <person name="Abe K."/>
            <person name="Yokota A."/>
            <person name="Staudigel H."/>
            <person name="Tebo B.M."/>
        </authorList>
    </citation>
    <scope>NUCLEOTIDE SEQUENCE [LARGE SCALE GENOMIC DNA]</scope>
    <source>
        <strain evidence="1 2">WC8-2</strain>
    </source>
</reference>
<proteinExistence type="predicted"/>
<keyword evidence="2" id="KW-1185">Reference proteome</keyword>
<gene>
    <name evidence="1" type="ORF">WPS_13430</name>
</gene>
<dbReference type="KEGG" id="vab:WPS_13430"/>
<dbReference type="Proteomes" id="UP001317532">
    <property type="component" value="Chromosome"/>
</dbReference>
<evidence type="ECO:0000313" key="1">
    <source>
        <dbReference type="EMBL" id="BDE06067.1"/>
    </source>
</evidence>
<dbReference type="EMBL" id="AP025523">
    <property type="protein sequence ID" value="BDE06067.1"/>
    <property type="molecule type" value="Genomic_DNA"/>
</dbReference>
<sequence length="519" mass="55504">MTNGDAMHSIAALFSAVLALTFVVVPLDDRPVTAQLPKLLGAIAGVQVVEPPVPLLGRYLTPGDPDAILRWLRSEAPADARAYIVSNDMAVYGGLVASRIPGVSRALAYTRVSDLASVRASRPAASFAVFGTVMRLAPTGVPATGGAKTFPFAGDVWPLVQTYANLPDPPQTAEQQALAVRLRARLGTNLDAYLATRARNRDVDLFALRTEAEGGFDRVLLGQDDAGPVGLHLRDLAALRRFSAAWLTPARASIEPGADELAMVLEGAALAREARVVPRVRVIYSRADGGTVNDPLEFAPIATTIDDIIRSCGARQVAADAAADVDLFVRVPATSDADEQTFVARIAGDAPPRLRAIADLSFLTPDDYVQQRRLTGDLIDAGVAGSIDAFASWNTVANTVGTALPEAIAVIAGRRLGTYDARAHATFTLMRYVDDVAFHTVVRPKINDDLSAGGIDDHTYLEGDVARRTDAENRALLWPAGLDLLARIAAQYRDAGFTITLPWDRTFETKLDVRLAPKR</sequence>
<accession>A0AAN1XXH2</accession>
<organism evidence="1 2">
    <name type="scientific">Vulcanimicrobium alpinum</name>
    <dbReference type="NCBI Taxonomy" id="3016050"/>
    <lineage>
        <taxon>Bacteria</taxon>
        <taxon>Bacillati</taxon>
        <taxon>Vulcanimicrobiota</taxon>
        <taxon>Vulcanimicrobiia</taxon>
        <taxon>Vulcanimicrobiales</taxon>
        <taxon>Vulcanimicrobiaceae</taxon>
        <taxon>Vulcanimicrobium</taxon>
    </lineage>
</organism>
<name>A0AAN1XXH2_UNVUL</name>
<protein>
    <submittedName>
        <fullName evidence="1">Uncharacterized protein</fullName>
    </submittedName>
</protein>
<evidence type="ECO:0000313" key="2">
    <source>
        <dbReference type="Proteomes" id="UP001317532"/>
    </source>
</evidence>